<evidence type="ECO:0000256" key="1">
    <source>
        <dbReference type="SAM" id="Coils"/>
    </source>
</evidence>
<evidence type="ECO:0008006" key="5">
    <source>
        <dbReference type="Google" id="ProtNLM"/>
    </source>
</evidence>
<name>A0A9P7ZWM5_9HYPO</name>
<sequence length="1245" mass="132294">MAVSEPNGPLQTSNGHANGYTNGHAKGVNAKGAGPTKRVKSTKRKNGFTKWIVGAASRLLIWYTIATVLFRCPSTLEACDESSPAVCDYYFRAKTAIAPHVQPYYEQYAAPYVELAQPYYDTVNGKLLSPVRSYAVHYGGPWATKARDQSYAQWEKYGQPQLARTNALVQENYDKTLAPHVQSFNQQLGPYLEIARTNVWQAYYEYVVPSYQFAQPYAVQAYDTTSDFTKTTALPAAWWTWNKSRAFLDSAVWPHIRLIYLQNVEPQLIRIGERLGRYKTKVKAKSTPKLQEAENVLTESSFSKPTQASASSSSSVAEATHSAVADEAEFISNPVEAPPATGNESDKRKKVREMVAEDLELWQTKFAEQADEGANDMEDRIDGIAKRMIDEHAQVKGKELMNVLENTIRTQTDKLKETISSIVSSASNSPEDAESQAVQAVRAAGVAIKEQAKAVRDWRQSYDAELHDTVVRAADVHFQILDETRNLALQKIGMKWAWADGVTYKDWEKYHELKSTLREWTEQLKQLIVSHPSLLTAQEASAQIEDESMEMAAAAAKELGRLKEVAHYKIVAKDATDNYESEAMRLAADAAEQASSAAAAASQKVAEAKAAMSSKAAEAEALASEGAANAKSSFADKFEDASSVVSENVAAASSAASSVADDVVSSVTETVSAASDKVDDQSTAASQSASSILVEAEKATDEAGDELSETSATASSKVEEALSEASASASMAGDNFNGAAEDVSSAAEDTASVVSESMSSFTDDAASSVSSFAESEDKPETSFASEASDALVGDAESIVDHAGSVVADIEIEEDPSTEKDDTPIADHTASVKPAFLGAAAQAVSDRKPILDDYDESDATDIVSRGRASAEAAYSDAVAAAKEQYASAASVVSAQIYGTPKPVHEELLSSLSAGYDGAVAAASSRWNDVISGVKPTTTAPPVPTAYVDWSKVESIASQRLQEGRLWAELQYQSAVIALGLSKPTPSSVPEKYLDEAKKNYYAGLGMAQERYSNFIAAASSAMSSLTATPTPTDFAGTASSIASVARESASSALHAAEKAAESVYSDATENVASAIQAVDQGIYSAIDAATEQMYLTGAALADTWDNVVGQLNGQIYGEQKQLGWYDNLFNDASSAASAATEAVVDQASAATDAAGDNAAAAQSEAAKQFSAVNNLVSELVSGKEPSFTESVLSRLNAVYATAASNIGSYASEASEAASSVGGKVNSAVNQAAEAVKETVQNARDEL</sequence>
<reference evidence="3" key="1">
    <citation type="journal article" date="2021" name="IMA Fungus">
        <title>Genomic characterization of three marine fungi, including Emericellopsis atlantica sp. nov. with signatures of a generalist lifestyle and marine biomass degradation.</title>
        <authorList>
            <person name="Hagestad O.C."/>
            <person name="Hou L."/>
            <person name="Andersen J.H."/>
            <person name="Hansen E.H."/>
            <person name="Altermark B."/>
            <person name="Li C."/>
            <person name="Kuhnert E."/>
            <person name="Cox R.J."/>
            <person name="Crous P.W."/>
            <person name="Spatafora J.W."/>
            <person name="Lail K."/>
            <person name="Amirebrahimi M."/>
            <person name="Lipzen A."/>
            <person name="Pangilinan J."/>
            <person name="Andreopoulos W."/>
            <person name="Hayes R.D."/>
            <person name="Ng V."/>
            <person name="Grigoriev I.V."/>
            <person name="Jackson S.A."/>
            <person name="Sutton T.D.S."/>
            <person name="Dobson A.D.W."/>
            <person name="Rama T."/>
        </authorList>
    </citation>
    <scope>NUCLEOTIDE SEQUENCE</scope>
    <source>
        <strain evidence="3">TS7</strain>
    </source>
</reference>
<dbReference type="GeneID" id="70295371"/>
<dbReference type="PANTHER" id="PTHR23242">
    <property type="entry name" value="TRANSCRIPTION FACTOR HOXA13"/>
    <property type="match status" value="1"/>
</dbReference>
<dbReference type="Proteomes" id="UP000887229">
    <property type="component" value="Unassembled WGS sequence"/>
</dbReference>
<protein>
    <recommendedName>
        <fullName evidence="5">Transcription factor hoxa13</fullName>
    </recommendedName>
</protein>
<feature type="compositionally biased region" description="Low complexity" evidence="2">
    <location>
        <begin position="759"/>
        <end position="773"/>
    </location>
</feature>
<feature type="compositionally biased region" description="Low complexity" evidence="2">
    <location>
        <begin position="300"/>
        <end position="325"/>
    </location>
</feature>
<organism evidence="3 4">
    <name type="scientific">Emericellopsis atlantica</name>
    <dbReference type="NCBI Taxonomy" id="2614577"/>
    <lineage>
        <taxon>Eukaryota</taxon>
        <taxon>Fungi</taxon>
        <taxon>Dikarya</taxon>
        <taxon>Ascomycota</taxon>
        <taxon>Pezizomycotina</taxon>
        <taxon>Sordariomycetes</taxon>
        <taxon>Hypocreomycetidae</taxon>
        <taxon>Hypocreales</taxon>
        <taxon>Bionectriaceae</taxon>
        <taxon>Emericellopsis</taxon>
    </lineage>
</organism>
<proteinExistence type="predicted"/>
<feature type="compositionally biased region" description="Low complexity" evidence="2">
    <location>
        <begin position="723"/>
        <end position="732"/>
    </location>
</feature>
<dbReference type="PANTHER" id="PTHR23242:SF9">
    <property type="entry name" value="TRANSCRIPTION FACTOR HOXA13"/>
    <property type="match status" value="1"/>
</dbReference>
<evidence type="ECO:0000313" key="4">
    <source>
        <dbReference type="Proteomes" id="UP000887229"/>
    </source>
</evidence>
<dbReference type="OrthoDB" id="3260408at2759"/>
<dbReference type="RefSeq" id="XP_046122950.1">
    <property type="nucleotide sequence ID" value="XM_046264468.1"/>
</dbReference>
<feature type="coiled-coil region" evidence="1">
    <location>
        <begin position="510"/>
        <end position="557"/>
    </location>
</feature>
<feature type="region of interest" description="Disordered" evidence="2">
    <location>
        <begin position="1"/>
        <end position="42"/>
    </location>
</feature>
<dbReference type="EMBL" id="MU251242">
    <property type="protein sequence ID" value="KAG9259026.1"/>
    <property type="molecule type" value="Genomic_DNA"/>
</dbReference>
<evidence type="ECO:0000313" key="3">
    <source>
        <dbReference type="EMBL" id="KAG9259026.1"/>
    </source>
</evidence>
<evidence type="ECO:0000256" key="2">
    <source>
        <dbReference type="SAM" id="MobiDB-lite"/>
    </source>
</evidence>
<keyword evidence="1" id="KW-0175">Coiled coil</keyword>
<comment type="caution">
    <text evidence="3">The sequence shown here is derived from an EMBL/GenBank/DDBJ whole genome shotgun (WGS) entry which is preliminary data.</text>
</comment>
<accession>A0A9P7ZWM5</accession>
<keyword evidence="4" id="KW-1185">Reference proteome</keyword>
<dbReference type="AlphaFoldDB" id="A0A9P7ZWM5"/>
<gene>
    <name evidence="3" type="ORF">F5Z01DRAFT_669760</name>
</gene>
<feature type="region of interest" description="Disordered" evidence="2">
    <location>
        <begin position="695"/>
        <end position="787"/>
    </location>
</feature>
<feature type="compositionally biased region" description="Polar residues" evidence="2">
    <location>
        <begin position="9"/>
        <end position="21"/>
    </location>
</feature>
<feature type="region of interest" description="Disordered" evidence="2">
    <location>
        <begin position="289"/>
        <end position="350"/>
    </location>
</feature>